<dbReference type="InterPro" id="IPR001810">
    <property type="entry name" value="F-box_dom"/>
</dbReference>
<keyword evidence="3" id="KW-1185">Reference proteome</keyword>
<dbReference type="Proteomes" id="UP000308197">
    <property type="component" value="Unassembled WGS sequence"/>
</dbReference>
<dbReference type="Gene3D" id="1.20.1280.50">
    <property type="match status" value="1"/>
</dbReference>
<reference evidence="2 3" key="1">
    <citation type="journal article" date="2019" name="Nat. Ecol. Evol.">
        <title>Megaphylogeny resolves global patterns of mushroom evolution.</title>
        <authorList>
            <person name="Varga T."/>
            <person name="Krizsan K."/>
            <person name="Foldi C."/>
            <person name="Dima B."/>
            <person name="Sanchez-Garcia M."/>
            <person name="Sanchez-Ramirez S."/>
            <person name="Szollosi G.J."/>
            <person name="Szarkandi J.G."/>
            <person name="Papp V."/>
            <person name="Albert L."/>
            <person name="Andreopoulos W."/>
            <person name="Angelini C."/>
            <person name="Antonin V."/>
            <person name="Barry K.W."/>
            <person name="Bougher N.L."/>
            <person name="Buchanan P."/>
            <person name="Buyck B."/>
            <person name="Bense V."/>
            <person name="Catcheside P."/>
            <person name="Chovatia M."/>
            <person name="Cooper J."/>
            <person name="Damon W."/>
            <person name="Desjardin D."/>
            <person name="Finy P."/>
            <person name="Geml J."/>
            <person name="Haridas S."/>
            <person name="Hughes K."/>
            <person name="Justo A."/>
            <person name="Karasinski D."/>
            <person name="Kautmanova I."/>
            <person name="Kiss B."/>
            <person name="Kocsube S."/>
            <person name="Kotiranta H."/>
            <person name="LaButti K.M."/>
            <person name="Lechner B.E."/>
            <person name="Liimatainen K."/>
            <person name="Lipzen A."/>
            <person name="Lukacs Z."/>
            <person name="Mihaltcheva S."/>
            <person name="Morgado L.N."/>
            <person name="Niskanen T."/>
            <person name="Noordeloos M.E."/>
            <person name="Ohm R.A."/>
            <person name="Ortiz-Santana B."/>
            <person name="Ovrebo C."/>
            <person name="Racz N."/>
            <person name="Riley R."/>
            <person name="Savchenko A."/>
            <person name="Shiryaev A."/>
            <person name="Soop K."/>
            <person name="Spirin V."/>
            <person name="Szebenyi C."/>
            <person name="Tomsovsky M."/>
            <person name="Tulloss R.E."/>
            <person name="Uehling J."/>
            <person name="Grigoriev I.V."/>
            <person name="Vagvolgyi C."/>
            <person name="Papp T."/>
            <person name="Martin F.M."/>
            <person name="Miettinen O."/>
            <person name="Hibbett D.S."/>
            <person name="Nagy L.G."/>
        </authorList>
    </citation>
    <scope>NUCLEOTIDE SEQUENCE [LARGE SCALE GENOMIC DNA]</scope>
    <source>
        <strain evidence="2 3">HHB13444</strain>
    </source>
</reference>
<accession>A0A5C3PB49</accession>
<dbReference type="AlphaFoldDB" id="A0A5C3PB49"/>
<evidence type="ECO:0000313" key="2">
    <source>
        <dbReference type="EMBL" id="TFK86965.1"/>
    </source>
</evidence>
<dbReference type="Pfam" id="PF12937">
    <property type="entry name" value="F-box-like"/>
    <property type="match status" value="1"/>
</dbReference>
<sequence>MAGYPPISPFEQDGSAEAIWRSAVFPSKQITIQDQLSRTSWNGGVPVNRLPPEILLEIFQALKTMTEDDSEMWMIPGNYVSWTAFSHVCRTWRDVICNSAQLWRDIHVKDQLQWVELCLSRSKESPLHVFFHSAQTLPQACDMLSSHARRIKKVIVYETAPDTVSSLTQLFQPTMPMLEEFCLDAHNTVSDATCFGDSNILPLLPVLHTLRLGYAHIDWTPVSVRTLRVLHLRDWTSPDEYLLSLAQFLSALQVFQALEDLNMDFAFPFEMYNADGVRNVSGPIISLPNIRSLYFLCPAHEEPSSPDIYHLLVHLRVPVSAKLYVYSQVHDYITVSGEGGYLDTIPQDAGCLPILHSATKANLWKQGFDCHCGEGQLGLDLELVGDEPRQWAYTPERAVRDFCTLFAKSPLQELSVQDMEYAQDTWTHLFRTFPSLLGVTIQNEAGGANGERERALLAALTPAATTEAVHSDDTVVLPELRALRYEAVAWHEDTLSDLVHCLRVRAARGVKLRELTVRMFSRAQWDPVADARHEALLEELKSLVVTLMYADIPPPQ</sequence>
<organism evidence="2 3">
    <name type="scientific">Polyporus arcularius HHB13444</name>
    <dbReference type="NCBI Taxonomy" id="1314778"/>
    <lineage>
        <taxon>Eukaryota</taxon>
        <taxon>Fungi</taxon>
        <taxon>Dikarya</taxon>
        <taxon>Basidiomycota</taxon>
        <taxon>Agaricomycotina</taxon>
        <taxon>Agaricomycetes</taxon>
        <taxon>Polyporales</taxon>
        <taxon>Polyporaceae</taxon>
        <taxon>Polyporus</taxon>
    </lineage>
</organism>
<feature type="domain" description="F-box" evidence="1">
    <location>
        <begin position="48"/>
        <end position="107"/>
    </location>
</feature>
<protein>
    <recommendedName>
        <fullName evidence="1">F-box domain-containing protein</fullName>
    </recommendedName>
</protein>
<name>A0A5C3PB49_9APHY</name>
<dbReference type="STRING" id="1314778.A0A5C3PB49"/>
<dbReference type="SUPFAM" id="SSF52047">
    <property type="entry name" value="RNI-like"/>
    <property type="match status" value="1"/>
</dbReference>
<dbReference type="EMBL" id="ML211175">
    <property type="protein sequence ID" value="TFK86965.1"/>
    <property type="molecule type" value="Genomic_DNA"/>
</dbReference>
<evidence type="ECO:0000313" key="3">
    <source>
        <dbReference type="Proteomes" id="UP000308197"/>
    </source>
</evidence>
<dbReference type="InParanoid" id="A0A5C3PB49"/>
<proteinExistence type="predicted"/>
<gene>
    <name evidence="2" type="ORF">K466DRAFT_586792</name>
</gene>
<evidence type="ECO:0000259" key="1">
    <source>
        <dbReference type="Pfam" id="PF12937"/>
    </source>
</evidence>